<comment type="caution">
    <text evidence="1">The sequence shown here is derived from an EMBL/GenBank/DDBJ whole genome shotgun (WGS) entry which is preliminary data.</text>
</comment>
<dbReference type="EMBL" id="CAUYUJ010004136">
    <property type="protein sequence ID" value="CAK0808306.1"/>
    <property type="molecule type" value="Genomic_DNA"/>
</dbReference>
<evidence type="ECO:0000313" key="2">
    <source>
        <dbReference type="Proteomes" id="UP001189429"/>
    </source>
</evidence>
<proteinExistence type="predicted"/>
<dbReference type="Proteomes" id="UP001189429">
    <property type="component" value="Unassembled WGS sequence"/>
</dbReference>
<accession>A0ABN9QTA3</accession>
<keyword evidence="2" id="KW-1185">Reference proteome</keyword>
<name>A0ABN9QTA3_9DINO</name>
<gene>
    <name evidence="1" type="ORF">PCOR1329_LOCUS13942</name>
</gene>
<evidence type="ECO:0000313" key="1">
    <source>
        <dbReference type="EMBL" id="CAK0808306.1"/>
    </source>
</evidence>
<sequence>MAATRAAARAGHGSGMLCARRISLVGSWKLMAAPCAAARAGHRVANGDSEMLCARRISLGGSWKFMAAPSAAARAGHRVADGGSGMLCSGREHRPVFASPSLFCSQPSLVGYSF</sequence>
<organism evidence="1 2">
    <name type="scientific">Prorocentrum cordatum</name>
    <dbReference type="NCBI Taxonomy" id="2364126"/>
    <lineage>
        <taxon>Eukaryota</taxon>
        <taxon>Sar</taxon>
        <taxon>Alveolata</taxon>
        <taxon>Dinophyceae</taxon>
        <taxon>Prorocentrales</taxon>
        <taxon>Prorocentraceae</taxon>
        <taxon>Prorocentrum</taxon>
    </lineage>
</organism>
<protein>
    <submittedName>
        <fullName evidence="1">Uncharacterized protein</fullName>
    </submittedName>
</protein>
<reference evidence="1" key="1">
    <citation type="submission" date="2023-10" db="EMBL/GenBank/DDBJ databases">
        <authorList>
            <person name="Chen Y."/>
            <person name="Shah S."/>
            <person name="Dougan E. K."/>
            <person name="Thang M."/>
            <person name="Chan C."/>
        </authorList>
    </citation>
    <scope>NUCLEOTIDE SEQUENCE [LARGE SCALE GENOMIC DNA]</scope>
</reference>